<organism evidence="9 10">
    <name type="scientific">Candidatus Nitrosocosmicus franklandianus</name>
    <dbReference type="NCBI Taxonomy" id="1798806"/>
    <lineage>
        <taxon>Archaea</taxon>
        <taxon>Nitrososphaerota</taxon>
        <taxon>Nitrososphaeria</taxon>
        <taxon>Nitrososphaerales</taxon>
        <taxon>Nitrososphaeraceae</taxon>
        <taxon>Candidatus Nitrosocosmicus</taxon>
    </lineage>
</organism>
<evidence type="ECO:0000256" key="2">
    <source>
        <dbReference type="ARBA" id="ARBA00004863"/>
    </source>
</evidence>
<dbReference type="PIRSF" id="PIRSF005355">
    <property type="entry name" value="UBIAD1"/>
    <property type="match status" value="1"/>
</dbReference>
<dbReference type="AlphaFoldDB" id="A0A484IF00"/>
<feature type="transmembrane region" description="Helical" evidence="8">
    <location>
        <begin position="227"/>
        <end position="245"/>
    </location>
</feature>
<reference evidence="9 10" key="1">
    <citation type="submission" date="2019-02" db="EMBL/GenBank/DDBJ databases">
        <authorList>
            <person name="Lehtovirta-Morley E L."/>
        </authorList>
    </citation>
    <scope>NUCLEOTIDE SEQUENCE [LARGE SCALE GENOMIC DNA]</scope>
    <source>
        <strain evidence="9">NFRAN1</strain>
    </source>
</reference>
<feature type="transmembrane region" description="Helical" evidence="8">
    <location>
        <begin position="127"/>
        <end position="145"/>
    </location>
</feature>
<keyword evidence="6 8" id="KW-1133">Transmembrane helix</keyword>
<proteinExistence type="predicted"/>
<dbReference type="PANTHER" id="PTHR13929">
    <property type="entry name" value="1,4-DIHYDROXY-2-NAPHTHOATE OCTAPRENYLTRANSFERASE"/>
    <property type="match status" value="1"/>
</dbReference>
<evidence type="ECO:0000256" key="5">
    <source>
        <dbReference type="ARBA" id="ARBA00022692"/>
    </source>
</evidence>
<comment type="subcellular location">
    <subcellularLocation>
        <location evidence="1">Cell membrane</location>
        <topology evidence="1">Multi-pass membrane protein</topology>
    </subcellularLocation>
</comment>
<feature type="transmembrane region" description="Helical" evidence="8">
    <location>
        <begin position="103"/>
        <end position="121"/>
    </location>
</feature>
<dbReference type="EC" id="2.5.1.74" evidence="9"/>
<dbReference type="EMBL" id="LR216287">
    <property type="protein sequence ID" value="VFJ15407.1"/>
    <property type="molecule type" value="Genomic_DNA"/>
</dbReference>
<dbReference type="Gene3D" id="1.10.357.140">
    <property type="entry name" value="UbiA prenyltransferase"/>
    <property type="match status" value="1"/>
</dbReference>
<name>A0A484IF00_9ARCH</name>
<gene>
    <name evidence="9" type="primary">menA</name>
    <name evidence="9" type="ORF">NFRAN_3089</name>
</gene>
<dbReference type="PROSITE" id="PS51257">
    <property type="entry name" value="PROKAR_LIPOPROTEIN"/>
    <property type="match status" value="1"/>
</dbReference>
<keyword evidence="5 8" id="KW-0812">Transmembrane</keyword>
<dbReference type="GO" id="GO:0046428">
    <property type="term" value="F:1,4-dihydroxy-2-naphthoate polyprenyltransferase activity"/>
    <property type="evidence" value="ECO:0007669"/>
    <property type="project" value="UniProtKB-EC"/>
</dbReference>
<dbReference type="GO" id="GO:0009234">
    <property type="term" value="P:menaquinone biosynthetic process"/>
    <property type="evidence" value="ECO:0007669"/>
    <property type="project" value="UniProtKB-UniPathway"/>
</dbReference>
<keyword evidence="7 8" id="KW-0472">Membrane</keyword>
<dbReference type="GO" id="GO:0005886">
    <property type="term" value="C:plasma membrane"/>
    <property type="evidence" value="ECO:0007669"/>
    <property type="project" value="UniProtKB-SubCell"/>
</dbReference>
<evidence type="ECO:0000256" key="8">
    <source>
        <dbReference type="SAM" id="Phobius"/>
    </source>
</evidence>
<dbReference type="InterPro" id="IPR026046">
    <property type="entry name" value="UBIAD1"/>
</dbReference>
<dbReference type="KEGG" id="nfn:NFRAN_3089"/>
<dbReference type="UniPathway" id="UPA00079"/>
<evidence type="ECO:0000313" key="9">
    <source>
        <dbReference type="EMBL" id="VFJ15407.1"/>
    </source>
</evidence>
<protein>
    <submittedName>
        <fullName evidence="9">1,4-dihydroxy-2-naphthoate octaprenyltransferase</fullName>
        <ecNumber evidence="9">2.5.1.74</ecNumber>
    </submittedName>
</protein>
<feature type="transmembrane region" description="Helical" evidence="8">
    <location>
        <begin position="291"/>
        <end position="315"/>
    </location>
</feature>
<feature type="transmembrane region" description="Helical" evidence="8">
    <location>
        <begin position="152"/>
        <end position="171"/>
    </location>
</feature>
<feature type="transmembrane region" description="Helical" evidence="8">
    <location>
        <begin position="251"/>
        <end position="270"/>
    </location>
</feature>
<evidence type="ECO:0000256" key="7">
    <source>
        <dbReference type="ARBA" id="ARBA00023136"/>
    </source>
</evidence>
<keyword evidence="3" id="KW-0474">Menaquinone biosynthesis</keyword>
<keyword evidence="4 9" id="KW-0808">Transferase</keyword>
<comment type="pathway">
    <text evidence="2">Quinol/quinone metabolism; menaquinone biosynthesis.</text>
</comment>
<feature type="transmembrane region" description="Helical" evidence="8">
    <location>
        <begin position="46"/>
        <end position="67"/>
    </location>
</feature>
<evidence type="ECO:0000256" key="1">
    <source>
        <dbReference type="ARBA" id="ARBA00004651"/>
    </source>
</evidence>
<sequence length="322" mass="35280">MRECCALNFQLNVWLRAIRYRFLAASAIGVSCGLALAIWANPSQFSILNSVLIYLGVFCLHSSVDLLNDYFDFKRGIDLRTKKTKFSGGTGVLPEGLLTPRSVYLAGIVFLLIGLTIGGLFVILKGYIIGIILCFAAISIVLYSTKLVDLGLGELFVGIKGTLIVIGTFYIQTSLVSVESIGLGVVAGLLSSMVLFINSIPDIKADREGGRRTLAIILDVYDSQAKFYFVMGLIMLTYLSALLFFNELDGNILSILPVILVLPLALKILVDFKRYLVSMKGDDESLNYVLIMRNAVLFSRLFGVALILGIIIVILNNIDVVR</sequence>
<dbReference type="Proteomes" id="UP000294299">
    <property type="component" value="Chromosome NFRAN"/>
</dbReference>
<accession>A0A484IF00</accession>
<dbReference type="CDD" id="cd13962">
    <property type="entry name" value="PT_UbiA_UBIAD1"/>
    <property type="match status" value="1"/>
</dbReference>
<evidence type="ECO:0000256" key="3">
    <source>
        <dbReference type="ARBA" id="ARBA00022428"/>
    </source>
</evidence>
<dbReference type="InterPro" id="IPR044878">
    <property type="entry name" value="UbiA_sf"/>
</dbReference>
<feature type="transmembrane region" description="Helical" evidence="8">
    <location>
        <begin position="177"/>
        <end position="197"/>
    </location>
</feature>
<dbReference type="InterPro" id="IPR000537">
    <property type="entry name" value="UbiA_prenyltransferase"/>
</dbReference>
<dbReference type="Pfam" id="PF01040">
    <property type="entry name" value="UbiA"/>
    <property type="match status" value="1"/>
</dbReference>
<evidence type="ECO:0000256" key="6">
    <source>
        <dbReference type="ARBA" id="ARBA00022989"/>
    </source>
</evidence>
<keyword evidence="10" id="KW-1185">Reference proteome</keyword>
<evidence type="ECO:0000313" key="10">
    <source>
        <dbReference type="Proteomes" id="UP000294299"/>
    </source>
</evidence>
<evidence type="ECO:0000256" key="4">
    <source>
        <dbReference type="ARBA" id="ARBA00022679"/>
    </source>
</evidence>
<dbReference type="PANTHER" id="PTHR13929:SF0">
    <property type="entry name" value="UBIA PRENYLTRANSFERASE DOMAIN-CONTAINING PROTEIN 1"/>
    <property type="match status" value="1"/>
</dbReference>
<dbReference type="GO" id="GO:0042371">
    <property type="term" value="P:vitamin K biosynthetic process"/>
    <property type="evidence" value="ECO:0007669"/>
    <property type="project" value="TreeGrafter"/>
</dbReference>
<feature type="transmembrane region" description="Helical" evidence="8">
    <location>
        <begin position="20"/>
        <end position="40"/>
    </location>
</feature>